<dbReference type="Proteomes" id="UP001168823">
    <property type="component" value="Unassembled WGS sequence"/>
</dbReference>
<proteinExistence type="predicted"/>
<evidence type="ECO:0000313" key="1">
    <source>
        <dbReference type="EMBL" id="MDO3635744.1"/>
    </source>
</evidence>
<accession>A0ABT8UHS8</accession>
<gene>
    <name evidence="1" type="ORF">Q2100_08325</name>
</gene>
<protein>
    <submittedName>
        <fullName evidence="1">Uncharacterized protein</fullName>
    </submittedName>
</protein>
<name>A0ABT8UHS8_9MYCO</name>
<keyword evidence="2" id="KW-1185">Reference proteome</keyword>
<comment type="caution">
    <text evidence="1">The sequence shown here is derived from an EMBL/GenBank/DDBJ whole genome shotgun (WGS) entry which is preliminary data.</text>
</comment>
<sequence length="127" mass="14327">MTWSQLHERMAFMADLIEQATVDPQGALDLDDDRATEVTRLFGDEEGLLLSLRHRWMTMLAARLDQAVHDDFPAEQAHAELTASHPGLRALLDAAARRSVRMRGLQRGEQRIIDIHSSPDTSRRTVA</sequence>
<dbReference type="RefSeq" id="WP_302913630.1">
    <property type="nucleotide sequence ID" value="NZ_JAUMSQ010000039.1"/>
</dbReference>
<evidence type="ECO:0000313" key="2">
    <source>
        <dbReference type="Proteomes" id="UP001168823"/>
    </source>
</evidence>
<organism evidence="1 2">
    <name type="scientific">Mycolicibacterium arseniciresistens</name>
    <dbReference type="NCBI Taxonomy" id="3062257"/>
    <lineage>
        <taxon>Bacteria</taxon>
        <taxon>Bacillati</taxon>
        <taxon>Actinomycetota</taxon>
        <taxon>Actinomycetes</taxon>
        <taxon>Mycobacteriales</taxon>
        <taxon>Mycobacteriaceae</taxon>
        <taxon>Mycolicibacterium</taxon>
    </lineage>
</organism>
<reference evidence="1" key="1">
    <citation type="submission" date="2023-07" db="EMBL/GenBank/DDBJ databases">
        <title>Mycolicibacterium sp. nov., a novel bacterial species.</title>
        <authorList>
            <person name="Cao Y."/>
        </authorList>
    </citation>
    <scope>NUCLEOTIDE SEQUENCE</scope>
    <source>
        <strain evidence="1">KC 300</strain>
    </source>
</reference>
<dbReference type="EMBL" id="JAUMSQ010000039">
    <property type="protein sequence ID" value="MDO3635744.1"/>
    <property type="molecule type" value="Genomic_DNA"/>
</dbReference>